<keyword evidence="9" id="KW-0472">Membrane</keyword>
<dbReference type="PROSITE" id="PS50113">
    <property type="entry name" value="PAC"/>
    <property type="match status" value="1"/>
</dbReference>
<feature type="domain" description="PAC" evidence="11">
    <location>
        <begin position="492"/>
        <end position="543"/>
    </location>
</feature>
<dbReference type="GO" id="GO:0005524">
    <property type="term" value="F:ATP binding"/>
    <property type="evidence" value="ECO:0007669"/>
    <property type="project" value="UniProtKB-KW"/>
</dbReference>
<dbReference type="InterPro" id="IPR001610">
    <property type="entry name" value="PAC"/>
</dbReference>
<evidence type="ECO:0000256" key="5">
    <source>
        <dbReference type="ARBA" id="ARBA00022741"/>
    </source>
</evidence>
<dbReference type="Gene3D" id="3.30.450.20">
    <property type="entry name" value="PAS domain"/>
    <property type="match status" value="1"/>
</dbReference>
<feature type="transmembrane region" description="Helical" evidence="9">
    <location>
        <begin position="48"/>
        <end position="65"/>
    </location>
</feature>
<dbReference type="InterPro" id="IPR000700">
    <property type="entry name" value="PAS-assoc_C"/>
</dbReference>
<dbReference type="SUPFAM" id="SSF47384">
    <property type="entry name" value="Homodimeric domain of signal transducing histidine kinase"/>
    <property type="match status" value="1"/>
</dbReference>
<dbReference type="InterPro" id="IPR003594">
    <property type="entry name" value="HATPase_dom"/>
</dbReference>
<evidence type="ECO:0000313" key="13">
    <source>
        <dbReference type="Proteomes" id="UP000503018"/>
    </source>
</evidence>
<keyword evidence="4" id="KW-0808">Transferase</keyword>
<evidence type="ECO:0000256" key="9">
    <source>
        <dbReference type="SAM" id="Phobius"/>
    </source>
</evidence>
<protein>
    <recommendedName>
        <fullName evidence="2">histidine kinase</fullName>
        <ecNumber evidence="2">2.7.13.3</ecNumber>
    </recommendedName>
</protein>
<keyword evidence="13" id="KW-1185">Reference proteome</keyword>
<dbReference type="InterPro" id="IPR005467">
    <property type="entry name" value="His_kinase_dom"/>
</dbReference>
<dbReference type="Pfam" id="PF02518">
    <property type="entry name" value="HATPase_c"/>
    <property type="match status" value="1"/>
</dbReference>
<evidence type="ECO:0000256" key="7">
    <source>
        <dbReference type="ARBA" id="ARBA00022840"/>
    </source>
</evidence>
<dbReference type="PANTHER" id="PTHR43065">
    <property type="entry name" value="SENSOR HISTIDINE KINASE"/>
    <property type="match status" value="1"/>
</dbReference>
<dbReference type="Pfam" id="PF00512">
    <property type="entry name" value="HisKA"/>
    <property type="match status" value="1"/>
</dbReference>
<dbReference type="SMART" id="SM00086">
    <property type="entry name" value="PAC"/>
    <property type="match status" value="1"/>
</dbReference>
<dbReference type="PROSITE" id="PS50109">
    <property type="entry name" value="HIS_KIN"/>
    <property type="match status" value="1"/>
</dbReference>
<dbReference type="SUPFAM" id="SSF55785">
    <property type="entry name" value="PYP-like sensor domain (PAS domain)"/>
    <property type="match status" value="1"/>
</dbReference>
<evidence type="ECO:0000256" key="4">
    <source>
        <dbReference type="ARBA" id="ARBA00022679"/>
    </source>
</evidence>
<dbReference type="SUPFAM" id="SSF55874">
    <property type="entry name" value="ATPase domain of HSP90 chaperone/DNA topoisomerase II/histidine kinase"/>
    <property type="match status" value="1"/>
</dbReference>
<dbReference type="InterPro" id="IPR035965">
    <property type="entry name" value="PAS-like_dom_sf"/>
</dbReference>
<keyword evidence="9" id="KW-1133">Transmembrane helix</keyword>
<feature type="transmembrane region" description="Helical" evidence="9">
    <location>
        <begin position="91"/>
        <end position="111"/>
    </location>
</feature>
<feature type="domain" description="Histidine kinase" evidence="10">
    <location>
        <begin position="556"/>
        <end position="779"/>
    </location>
</feature>
<feature type="transmembrane region" description="Helical" evidence="9">
    <location>
        <begin position="132"/>
        <end position="153"/>
    </location>
</feature>
<evidence type="ECO:0000256" key="1">
    <source>
        <dbReference type="ARBA" id="ARBA00000085"/>
    </source>
</evidence>
<dbReference type="SMART" id="SM00388">
    <property type="entry name" value="HisKA"/>
    <property type="match status" value="1"/>
</dbReference>
<dbReference type="PANTHER" id="PTHR43065:SF10">
    <property type="entry name" value="PEROXIDE STRESS-ACTIVATED HISTIDINE KINASE MAK3"/>
    <property type="match status" value="1"/>
</dbReference>
<keyword evidence="3" id="KW-0597">Phosphoprotein</keyword>
<dbReference type="CDD" id="cd00130">
    <property type="entry name" value="PAS"/>
    <property type="match status" value="1"/>
</dbReference>
<keyword evidence="8" id="KW-0902">Two-component regulatory system</keyword>
<evidence type="ECO:0000256" key="2">
    <source>
        <dbReference type="ARBA" id="ARBA00012438"/>
    </source>
</evidence>
<dbReference type="InterPro" id="IPR000014">
    <property type="entry name" value="PAS"/>
</dbReference>
<evidence type="ECO:0000256" key="8">
    <source>
        <dbReference type="ARBA" id="ARBA00023012"/>
    </source>
</evidence>
<keyword evidence="7" id="KW-0067">ATP-binding</keyword>
<accession>A0A6M4AQS6</accession>
<dbReference type="CDD" id="cd00082">
    <property type="entry name" value="HisKA"/>
    <property type="match status" value="1"/>
</dbReference>
<organism evidence="12 13">
    <name type="scientific">Sphingomonas lacunae</name>
    <dbReference type="NCBI Taxonomy" id="2698828"/>
    <lineage>
        <taxon>Bacteria</taxon>
        <taxon>Pseudomonadati</taxon>
        <taxon>Pseudomonadota</taxon>
        <taxon>Alphaproteobacteria</taxon>
        <taxon>Sphingomonadales</taxon>
        <taxon>Sphingomonadaceae</taxon>
        <taxon>Sphingomonas</taxon>
    </lineage>
</organism>
<evidence type="ECO:0000256" key="3">
    <source>
        <dbReference type="ARBA" id="ARBA00022553"/>
    </source>
</evidence>
<dbReference type="InterPro" id="IPR004358">
    <property type="entry name" value="Sig_transdc_His_kin-like_C"/>
</dbReference>
<comment type="catalytic activity">
    <reaction evidence="1">
        <text>ATP + protein L-histidine = ADP + protein N-phospho-L-histidine.</text>
        <dbReference type="EC" id="2.7.13.3"/>
    </reaction>
</comment>
<dbReference type="AlphaFoldDB" id="A0A6M4AQS6"/>
<dbReference type="KEGG" id="slan:GV829_00125"/>
<keyword evidence="9" id="KW-0812">Transmembrane</keyword>
<dbReference type="Gene3D" id="3.30.565.10">
    <property type="entry name" value="Histidine kinase-like ATPase, C-terminal domain"/>
    <property type="match status" value="1"/>
</dbReference>
<dbReference type="SMART" id="SM00387">
    <property type="entry name" value="HATPase_c"/>
    <property type="match status" value="1"/>
</dbReference>
<evidence type="ECO:0000259" key="11">
    <source>
        <dbReference type="PROSITE" id="PS50113"/>
    </source>
</evidence>
<proteinExistence type="predicted"/>
<dbReference type="NCBIfam" id="TIGR00229">
    <property type="entry name" value="sensory_box"/>
    <property type="match status" value="1"/>
</dbReference>
<evidence type="ECO:0000259" key="10">
    <source>
        <dbReference type="PROSITE" id="PS50109"/>
    </source>
</evidence>
<dbReference type="InterPro" id="IPR003661">
    <property type="entry name" value="HisK_dim/P_dom"/>
</dbReference>
<evidence type="ECO:0000256" key="6">
    <source>
        <dbReference type="ARBA" id="ARBA00022777"/>
    </source>
</evidence>
<evidence type="ECO:0000313" key="12">
    <source>
        <dbReference type="EMBL" id="QJQ31056.1"/>
    </source>
</evidence>
<feature type="transmembrane region" description="Helical" evidence="9">
    <location>
        <begin position="159"/>
        <end position="182"/>
    </location>
</feature>
<dbReference type="Gene3D" id="1.10.287.130">
    <property type="match status" value="1"/>
</dbReference>
<sequence length="779" mass="86461">MQAFAALAIALLGVGVNLYVPIRGPFGLDFALGSALAYFYLQFDRNGFWPFIVAGIIAVSTWALWSHPYSSLVSMAEFVFVATMLRRLNPLATLTLFWMALGPVIMALFYGEYLRFPREMWFMVYIKQAMNGILCVSLGTFLATFIRLTFSGYHFLRPISVMGFATSGVLPFVLIPTLLLTFENARQEGETKLALHAVAWTQFTETVGRDVAPEDQALSATDMDRALQRVRAIRPDFDDFAPLRFEAIDREGRSTSACNPTCPSMPGVDDRGGAILALPSMPNAVLFLPERGSLIQQWRDGSFTISLPAESGHSKLRATTSLKAMVDKSFMDLRRDFFLLIAAVALIMAVGGILYNRVLSPFVEMQAAIDSWQAYDFSVPVLPPQKFIEIDRFRLLLQQVSESLSGERDRSMELQARLNVIGTQSPMIFAAWLVERRLGEPALQYISARPEERLQVGSELFSHPFKALHRLHPEDRSALRLMLTDLGREGHVGTELRLMGTDGEWRWILLRLSSHRTANDMLEVIGVFTDITELNSMRELLGQTSGIRMIGRMVAGLAHELNQPLNVISMAADNLSHYVATNAAELGGRDRYLQEKTEKIIHQVRRAGTLLRTVEGIANQDPRLEEKHDVAELLGSSLEAVRPFASSRQVKLEYQPSDEAVAVRGNKQALIDSFSAVLRNAVEAAHAHRVNSGDGHVTIHVSRFSNISRVKLEFSDNGPGIDPEIMPYLFSPFMSIKGTAQGAGLSLAKLFSLVQACGGEVYARNNRVGATVTVYLPIA</sequence>
<keyword evidence="5" id="KW-0547">Nucleotide-binding</keyword>
<dbReference type="InterPro" id="IPR036890">
    <property type="entry name" value="HATPase_C_sf"/>
</dbReference>
<dbReference type="InterPro" id="IPR036097">
    <property type="entry name" value="HisK_dim/P_sf"/>
</dbReference>
<dbReference type="Proteomes" id="UP000503018">
    <property type="component" value="Chromosome"/>
</dbReference>
<name>A0A6M4AQS6_9SPHN</name>
<dbReference type="GO" id="GO:0000155">
    <property type="term" value="F:phosphorelay sensor kinase activity"/>
    <property type="evidence" value="ECO:0007669"/>
    <property type="project" value="InterPro"/>
</dbReference>
<dbReference type="RefSeq" id="WP_169943267.1">
    <property type="nucleotide sequence ID" value="NZ_CP053015.1"/>
</dbReference>
<dbReference type="PRINTS" id="PR00344">
    <property type="entry name" value="BCTRLSENSOR"/>
</dbReference>
<dbReference type="EC" id="2.7.13.3" evidence="2"/>
<dbReference type="EMBL" id="CP053015">
    <property type="protein sequence ID" value="QJQ31056.1"/>
    <property type="molecule type" value="Genomic_DNA"/>
</dbReference>
<gene>
    <name evidence="12" type="ORF">GV829_00125</name>
</gene>
<keyword evidence="6 12" id="KW-0418">Kinase</keyword>
<feature type="transmembrane region" description="Helical" evidence="9">
    <location>
        <begin position="337"/>
        <end position="355"/>
    </location>
</feature>
<reference evidence="12 13" key="1">
    <citation type="submission" date="2020-01" db="EMBL/GenBank/DDBJ databases">
        <title>Sphingomonas sp. strain CSW-10.</title>
        <authorList>
            <person name="Chen W.-M."/>
        </authorList>
    </citation>
    <scope>NUCLEOTIDE SEQUENCE [LARGE SCALE GENOMIC DNA]</scope>
    <source>
        <strain evidence="12 13">CSW-10</strain>
    </source>
</reference>